<name>A0AAF0F0P2_9BASI</name>
<feature type="signal peptide" evidence="1">
    <location>
        <begin position="1"/>
        <end position="25"/>
    </location>
</feature>
<organism evidence="2 3">
    <name type="scientific">Malassezia japonica</name>
    <dbReference type="NCBI Taxonomy" id="223818"/>
    <lineage>
        <taxon>Eukaryota</taxon>
        <taxon>Fungi</taxon>
        <taxon>Dikarya</taxon>
        <taxon>Basidiomycota</taxon>
        <taxon>Ustilaginomycotina</taxon>
        <taxon>Malasseziomycetes</taxon>
        <taxon>Malasseziales</taxon>
        <taxon>Malasseziaceae</taxon>
        <taxon>Malassezia</taxon>
    </lineage>
</organism>
<evidence type="ECO:0000256" key="1">
    <source>
        <dbReference type="SAM" id="SignalP"/>
    </source>
</evidence>
<sequence>MQFTRIFAATAVVAASVAMASPAAQAPVVADAGLQRRSNSSKPCGGGLLGVLDNVLEEIVPEVKPLLKGLDATEDQIGKAIPLVGDLLDLLKEICVG</sequence>
<proteinExistence type="predicted"/>
<reference evidence="2" key="1">
    <citation type="submission" date="2023-03" db="EMBL/GenBank/DDBJ databases">
        <title>Mating type loci evolution in Malassezia.</title>
        <authorList>
            <person name="Coelho M.A."/>
        </authorList>
    </citation>
    <scope>NUCLEOTIDE SEQUENCE</scope>
    <source>
        <strain evidence="2">CBS 9431</strain>
    </source>
</reference>
<keyword evidence="1" id="KW-0732">Signal</keyword>
<feature type="chain" id="PRO_5042199552" evidence="1">
    <location>
        <begin position="26"/>
        <end position="97"/>
    </location>
</feature>
<dbReference type="Proteomes" id="UP001217754">
    <property type="component" value="Chromosome 7"/>
</dbReference>
<evidence type="ECO:0000313" key="2">
    <source>
        <dbReference type="EMBL" id="WFD40600.1"/>
    </source>
</evidence>
<dbReference type="GeneID" id="85227239"/>
<dbReference type="RefSeq" id="XP_060123497.1">
    <property type="nucleotide sequence ID" value="XM_060267514.1"/>
</dbReference>
<accession>A0AAF0F0P2</accession>
<protein>
    <submittedName>
        <fullName evidence="2">Uncharacterized protein</fullName>
    </submittedName>
</protein>
<evidence type="ECO:0000313" key="3">
    <source>
        <dbReference type="Proteomes" id="UP001217754"/>
    </source>
</evidence>
<dbReference type="EMBL" id="CP119964">
    <property type="protein sequence ID" value="WFD40600.1"/>
    <property type="molecule type" value="Genomic_DNA"/>
</dbReference>
<gene>
    <name evidence="2" type="ORF">MJAP1_003588</name>
</gene>
<keyword evidence="3" id="KW-1185">Reference proteome</keyword>
<dbReference type="AlphaFoldDB" id="A0AAF0F0P2"/>